<evidence type="ECO:0000256" key="6">
    <source>
        <dbReference type="ARBA" id="ARBA00059352"/>
    </source>
</evidence>
<dbReference type="InterPro" id="IPR038281">
    <property type="entry name" value="RTP801-like_C_sf"/>
</dbReference>
<dbReference type="KEGG" id="dya:Dyak_GE21804"/>
<gene>
    <name evidence="8" type="primary">Dyak\GE21804</name>
    <name evidence="8" type="synonym">dyak_GLEANR_5536</name>
    <name evidence="8" type="synonym">GE21804</name>
    <name evidence="8" type="ORF">Dyak_GE21804</name>
</gene>
<dbReference type="Pfam" id="PF07809">
    <property type="entry name" value="RTP801_C"/>
    <property type="match status" value="1"/>
</dbReference>
<dbReference type="GO" id="GO:0008258">
    <property type="term" value="P:head involution"/>
    <property type="evidence" value="ECO:0007669"/>
    <property type="project" value="EnsemblMetazoa"/>
</dbReference>
<sequence>MKMDVIAREQIIYGSLQGSNKNKDWTSRLPPPSAYTLDLMSKKAKTTGASSNGSNATATSTSTTTSTTASTTTSTSSSIKHKQPAGSSNNNVGQSQSKKTKPSGSYNSNSNYYYYAADEEEEVGGSNDSSSPMSNYDKKAVEELSLRLLDELRAAKSRHLTCTEVSLPCDLTPSVAREIIRVSEKEPRGIRGCTIYIEFEDEPKNSRRIASIKVDPDTVSTFEVYLTLRQDHRGWTSLLPQFMKSLARTITISPEYTITKNKLYSADGLGARRSYSFGSHAHSPSAAIATPTN</sequence>
<reference evidence="8 9" key="2">
    <citation type="journal article" date="2007" name="PLoS Biol.">
        <title>Principles of genome evolution in the Drosophila melanogaster species group.</title>
        <authorList>
            <person name="Ranz J.M."/>
            <person name="Maurin D."/>
            <person name="Chan Y.S."/>
            <person name="von Grotthuss M."/>
            <person name="Hillier L.W."/>
            <person name="Roote J."/>
            <person name="Ashburner M."/>
            <person name="Bergman C.M."/>
        </authorList>
    </citation>
    <scope>NUCLEOTIDE SEQUENCE [LARGE SCALE GENOMIC DNA]</scope>
    <source>
        <strain evidence="9">Tai18E2 / Tucson 14021-0261.01</strain>
    </source>
</reference>
<dbReference type="GO" id="GO:0005737">
    <property type="term" value="C:cytoplasm"/>
    <property type="evidence" value="ECO:0007669"/>
    <property type="project" value="UniProtKB-SubCell"/>
</dbReference>
<evidence type="ECO:0000256" key="4">
    <source>
        <dbReference type="ARBA" id="ARBA00022490"/>
    </source>
</evidence>
<dbReference type="AlphaFoldDB" id="B4PF28"/>
<dbReference type="GO" id="GO:0032006">
    <property type="term" value="P:regulation of TOR signaling"/>
    <property type="evidence" value="ECO:0007669"/>
    <property type="project" value="EnsemblMetazoa"/>
</dbReference>
<comment type="subcellular location">
    <subcellularLocation>
        <location evidence="1">Cytoplasm</location>
    </subcellularLocation>
</comment>
<evidence type="ECO:0008006" key="10">
    <source>
        <dbReference type="Google" id="ProtNLM"/>
    </source>
</evidence>
<keyword evidence="9" id="KW-1185">Reference proteome</keyword>
<evidence type="ECO:0000256" key="1">
    <source>
        <dbReference type="ARBA" id="ARBA00004496"/>
    </source>
</evidence>
<comment type="similarity">
    <text evidence="2">Belongs to the DDIT4 family.</text>
</comment>
<dbReference type="GO" id="GO:0007618">
    <property type="term" value="P:mating"/>
    <property type="evidence" value="ECO:0007669"/>
    <property type="project" value="EnsemblMetazoa"/>
</dbReference>
<evidence type="ECO:0000256" key="7">
    <source>
        <dbReference type="SAM" id="MobiDB-lite"/>
    </source>
</evidence>
<evidence type="ECO:0000313" key="9">
    <source>
        <dbReference type="Proteomes" id="UP000002282"/>
    </source>
</evidence>
<dbReference type="EMBL" id="CM000159">
    <property type="protein sequence ID" value="EDW94110.2"/>
    <property type="molecule type" value="Genomic_DNA"/>
</dbReference>
<dbReference type="GO" id="GO:0009968">
    <property type="term" value="P:negative regulation of signal transduction"/>
    <property type="evidence" value="ECO:0007669"/>
    <property type="project" value="InterPro"/>
</dbReference>
<evidence type="ECO:0000256" key="2">
    <source>
        <dbReference type="ARBA" id="ARBA00010670"/>
    </source>
</evidence>
<reference evidence="8 9" key="1">
    <citation type="journal article" date="2007" name="Nature">
        <title>Evolution of genes and genomes on the Drosophila phylogeny.</title>
        <authorList>
            <consortium name="Drosophila 12 Genomes Consortium"/>
            <person name="Clark A.G."/>
            <person name="Eisen M.B."/>
            <person name="Smith D.R."/>
            <person name="Bergman C.M."/>
            <person name="Oliver B."/>
            <person name="Markow T.A."/>
            <person name="Kaufman T.C."/>
            <person name="Kellis M."/>
            <person name="Gelbart W."/>
            <person name="Iyer V.N."/>
            <person name="Pollard D.A."/>
            <person name="Sackton T.B."/>
            <person name="Larracuente A.M."/>
            <person name="Singh N.D."/>
            <person name="Abad J.P."/>
            <person name="Abt D.N."/>
            <person name="Adryan B."/>
            <person name="Aguade M."/>
            <person name="Akashi H."/>
            <person name="Anderson W.W."/>
            <person name="Aquadro C.F."/>
            <person name="Ardell D.H."/>
            <person name="Arguello R."/>
            <person name="Artieri C.G."/>
            <person name="Barbash D.A."/>
            <person name="Barker D."/>
            <person name="Barsanti P."/>
            <person name="Batterham P."/>
            <person name="Batzoglou S."/>
            <person name="Begun D."/>
            <person name="Bhutkar A."/>
            <person name="Blanco E."/>
            <person name="Bosak S.A."/>
            <person name="Bradley R.K."/>
            <person name="Brand A.D."/>
            <person name="Brent M.R."/>
            <person name="Brooks A.N."/>
            <person name="Brown R.H."/>
            <person name="Butlin R.K."/>
            <person name="Caggese C."/>
            <person name="Calvi B.R."/>
            <person name="Bernardo de Carvalho A."/>
            <person name="Caspi A."/>
            <person name="Castrezana S."/>
            <person name="Celniker S.E."/>
            <person name="Chang J.L."/>
            <person name="Chapple C."/>
            <person name="Chatterji S."/>
            <person name="Chinwalla A."/>
            <person name="Civetta A."/>
            <person name="Clifton S.W."/>
            <person name="Comeron J.M."/>
            <person name="Costello J.C."/>
            <person name="Coyne J.A."/>
            <person name="Daub J."/>
            <person name="David R.G."/>
            <person name="Delcher A.L."/>
            <person name="Delehaunty K."/>
            <person name="Do C.B."/>
            <person name="Ebling H."/>
            <person name="Edwards K."/>
            <person name="Eickbush T."/>
            <person name="Evans J.D."/>
            <person name="Filipski A."/>
            <person name="Findeiss S."/>
            <person name="Freyhult E."/>
            <person name="Fulton L."/>
            <person name="Fulton R."/>
            <person name="Garcia A.C."/>
            <person name="Gardiner A."/>
            <person name="Garfield D.A."/>
            <person name="Garvin B.E."/>
            <person name="Gibson G."/>
            <person name="Gilbert D."/>
            <person name="Gnerre S."/>
            <person name="Godfrey J."/>
            <person name="Good R."/>
            <person name="Gotea V."/>
            <person name="Gravely B."/>
            <person name="Greenberg A.J."/>
            <person name="Griffiths-Jones S."/>
            <person name="Gross S."/>
            <person name="Guigo R."/>
            <person name="Gustafson E.A."/>
            <person name="Haerty W."/>
            <person name="Hahn M.W."/>
            <person name="Halligan D.L."/>
            <person name="Halpern A.L."/>
            <person name="Halter G.M."/>
            <person name="Han M.V."/>
            <person name="Heger A."/>
            <person name="Hillier L."/>
            <person name="Hinrichs A.S."/>
            <person name="Holmes I."/>
            <person name="Hoskins R.A."/>
            <person name="Hubisz M.J."/>
            <person name="Hultmark D."/>
            <person name="Huntley M.A."/>
            <person name="Jaffe D.B."/>
            <person name="Jagadeeshan S."/>
            <person name="Jeck W.R."/>
            <person name="Johnson J."/>
            <person name="Jones C.D."/>
            <person name="Jordan W.C."/>
            <person name="Karpen G.H."/>
            <person name="Kataoka E."/>
            <person name="Keightley P.D."/>
            <person name="Kheradpour P."/>
            <person name="Kirkness E.F."/>
            <person name="Koerich L.B."/>
            <person name="Kristiansen K."/>
            <person name="Kudrna D."/>
            <person name="Kulathinal R.J."/>
            <person name="Kumar S."/>
            <person name="Kwok R."/>
            <person name="Lander E."/>
            <person name="Langley C.H."/>
            <person name="Lapoint R."/>
            <person name="Lazzaro B.P."/>
            <person name="Lee S.J."/>
            <person name="Levesque L."/>
            <person name="Li R."/>
            <person name="Lin C.F."/>
            <person name="Lin M.F."/>
            <person name="Lindblad-Toh K."/>
            <person name="Llopart A."/>
            <person name="Long M."/>
            <person name="Low L."/>
            <person name="Lozovsky E."/>
            <person name="Lu J."/>
            <person name="Luo M."/>
            <person name="Machado C.A."/>
            <person name="Makalowski W."/>
            <person name="Marzo M."/>
            <person name="Matsuda M."/>
            <person name="Matzkin L."/>
            <person name="McAllister B."/>
            <person name="McBride C.S."/>
            <person name="McKernan B."/>
            <person name="McKernan K."/>
            <person name="Mendez-Lago M."/>
            <person name="Minx P."/>
            <person name="Mollenhauer M.U."/>
            <person name="Montooth K."/>
            <person name="Mount S.M."/>
            <person name="Mu X."/>
            <person name="Myers E."/>
            <person name="Negre B."/>
            <person name="Newfeld S."/>
            <person name="Nielsen R."/>
            <person name="Noor M.A."/>
            <person name="O'Grady P."/>
            <person name="Pachter L."/>
            <person name="Papaceit M."/>
            <person name="Parisi M.J."/>
            <person name="Parisi M."/>
            <person name="Parts L."/>
            <person name="Pedersen J.S."/>
            <person name="Pesole G."/>
            <person name="Phillippy A.M."/>
            <person name="Ponting C.P."/>
            <person name="Pop M."/>
            <person name="Porcelli D."/>
            <person name="Powell J.R."/>
            <person name="Prohaska S."/>
            <person name="Pruitt K."/>
            <person name="Puig M."/>
            <person name="Quesneville H."/>
            <person name="Ram K.R."/>
            <person name="Rand D."/>
            <person name="Rasmussen M.D."/>
            <person name="Reed L.K."/>
            <person name="Reenan R."/>
            <person name="Reily A."/>
            <person name="Remington K.A."/>
            <person name="Rieger T.T."/>
            <person name="Ritchie M.G."/>
            <person name="Robin C."/>
            <person name="Rogers Y.H."/>
            <person name="Rohde C."/>
            <person name="Rozas J."/>
            <person name="Rubenfield M.J."/>
            <person name="Ruiz A."/>
            <person name="Russo S."/>
            <person name="Salzberg S.L."/>
            <person name="Sanchez-Gracia A."/>
            <person name="Saranga D.J."/>
            <person name="Sato H."/>
            <person name="Schaeffer S.W."/>
            <person name="Schatz M.C."/>
            <person name="Schlenke T."/>
            <person name="Schwartz R."/>
            <person name="Segarra C."/>
            <person name="Singh R.S."/>
            <person name="Sirot L."/>
            <person name="Sirota M."/>
            <person name="Sisneros N.B."/>
            <person name="Smith C.D."/>
            <person name="Smith T.F."/>
            <person name="Spieth J."/>
            <person name="Stage D.E."/>
            <person name="Stark A."/>
            <person name="Stephan W."/>
            <person name="Strausberg R.L."/>
            <person name="Strempel S."/>
            <person name="Sturgill D."/>
            <person name="Sutton G."/>
            <person name="Sutton G.G."/>
            <person name="Tao W."/>
            <person name="Teichmann S."/>
            <person name="Tobari Y.N."/>
            <person name="Tomimura Y."/>
            <person name="Tsolas J.M."/>
            <person name="Valente V.L."/>
            <person name="Venter E."/>
            <person name="Venter J.C."/>
            <person name="Vicario S."/>
            <person name="Vieira F.G."/>
            <person name="Vilella A.J."/>
            <person name="Villasante A."/>
            <person name="Walenz B."/>
            <person name="Wang J."/>
            <person name="Wasserman M."/>
            <person name="Watts T."/>
            <person name="Wilson D."/>
            <person name="Wilson R.K."/>
            <person name="Wing R.A."/>
            <person name="Wolfner M.F."/>
            <person name="Wong A."/>
            <person name="Wong G.K."/>
            <person name="Wu C.I."/>
            <person name="Wu G."/>
            <person name="Yamamoto D."/>
            <person name="Yang H.P."/>
            <person name="Yang S.P."/>
            <person name="Yorke J.A."/>
            <person name="Yoshida K."/>
            <person name="Zdobnov E."/>
            <person name="Zhang P."/>
            <person name="Zhang Y."/>
            <person name="Zimin A.V."/>
            <person name="Baldwin J."/>
            <person name="Abdouelleil A."/>
            <person name="Abdulkadir J."/>
            <person name="Abebe A."/>
            <person name="Abera B."/>
            <person name="Abreu J."/>
            <person name="Acer S.C."/>
            <person name="Aftuck L."/>
            <person name="Alexander A."/>
            <person name="An P."/>
            <person name="Anderson E."/>
            <person name="Anderson S."/>
            <person name="Arachi H."/>
            <person name="Azer M."/>
            <person name="Bachantsang P."/>
            <person name="Barry A."/>
            <person name="Bayul T."/>
            <person name="Berlin A."/>
            <person name="Bessette D."/>
            <person name="Bloom T."/>
            <person name="Blye J."/>
            <person name="Boguslavskiy L."/>
            <person name="Bonnet C."/>
            <person name="Boukhgalter B."/>
            <person name="Bourzgui I."/>
            <person name="Brown A."/>
            <person name="Cahill P."/>
            <person name="Channer S."/>
            <person name="Cheshatsang Y."/>
            <person name="Chuda L."/>
            <person name="Citroen M."/>
            <person name="Collymore A."/>
            <person name="Cooke P."/>
            <person name="Costello M."/>
            <person name="D'Aco K."/>
            <person name="Daza R."/>
            <person name="De Haan G."/>
            <person name="DeGray S."/>
            <person name="DeMaso C."/>
            <person name="Dhargay N."/>
            <person name="Dooley K."/>
            <person name="Dooley E."/>
            <person name="Doricent M."/>
            <person name="Dorje P."/>
            <person name="Dorjee K."/>
            <person name="Dupes A."/>
            <person name="Elong R."/>
            <person name="Falk J."/>
            <person name="Farina A."/>
            <person name="Faro S."/>
            <person name="Ferguson D."/>
            <person name="Fisher S."/>
            <person name="Foley C.D."/>
            <person name="Franke A."/>
            <person name="Friedrich D."/>
            <person name="Gadbois L."/>
            <person name="Gearin G."/>
            <person name="Gearin C.R."/>
            <person name="Giannoukos G."/>
            <person name="Goode T."/>
            <person name="Graham J."/>
            <person name="Grandbois E."/>
            <person name="Grewal S."/>
            <person name="Gyaltsen K."/>
            <person name="Hafez N."/>
            <person name="Hagos B."/>
            <person name="Hall J."/>
            <person name="Henson C."/>
            <person name="Hollinger A."/>
            <person name="Honan T."/>
            <person name="Huard M.D."/>
            <person name="Hughes L."/>
            <person name="Hurhula B."/>
            <person name="Husby M.E."/>
            <person name="Kamat A."/>
            <person name="Kanga B."/>
            <person name="Kashin S."/>
            <person name="Khazanovich D."/>
            <person name="Kisner P."/>
            <person name="Lance K."/>
            <person name="Lara M."/>
            <person name="Lee W."/>
            <person name="Lennon N."/>
            <person name="Letendre F."/>
            <person name="LeVine R."/>
            <person name="Lipovsky A."/>
            <person name="Liu X."/>
            <person name="Liu J."/>
            <person name="Liu S."/>
            <person name="Lokyitsang T."/>
            <person name="Lokyitsang Y."/>
            <person name="Lubonja R."/>
            <person name="Lui A."/>
            <person name="MacDonald P."/>
            <person name="Magnisalis V."/>
            <person name="Maru K."/>
            <person name="Matthews C."/>
            <person name="McCusker W."/>
            <person name="McDonough S."/>
            <person name="Mehta T."/>
            <person name="Meldrim J."/>
            <person name="Meneus L."/>
            <person name="Mihai O."/>
            <person name="Mihalev A."/>
            <person name="Mihova T."/>
            <person name="Mittelman R."/>
            <person name="Mlenga V."/>
            <person name="Montmayeur A."/>
            <person name="Mulrain L."/>
            <person name="Navidi A."/>
            <person name="Naylor J."/>
            <person name="Negash T."/>
            <person name="Nguyen T."/>
            <person name="Nguyen N."/>
            <person name="Nicol R."/>
            <person name="Norbu C."/>
            <person name="Norbu N."/>
            <person name="Novod N."/>
            <person name="O'Neill B."/>
            <person name="Osman S."/>
            <person name="Markiewicz E."/>
            <person name="Oyono O.L."/>
            <person name="Patti C."/>
            <person name="Phunkhang P."/>
            <person name="Pierre F."/>
            <person name="Priest M."/>
            <person name="Raghuraman S."/>
            <person name="Rege F."/>
            <person name="Reyes R."/>
            <person name="Rise C."/>
            <person name="Rogov P."/>
            <person name="Ross K."/>
            <person name="Ryan E."/>
            <person name="Settipalli S."/>
            <person name="Shea T."/>
            <person name="Sherpa N."/>
            <person name="Shi L."/>
            <person name="Shih D."/>
            <person name="Sparrow T."/>
            <person name="Spaulding J."/>
            <person name="Stalker J."/>
            <person name="Stange-Thomann N."/>
            <person name="Stavropoulos S."/>
            <person name="Stone C."/>
            <person name="Strader C."/>
            <person name="Tesfaye S."/>
            <person name="Thomson T."/>
            <person name="Thoulutsang Y."/>
            <person name="Thoulutsang D."/>
            <person name="Topham K."/>
            <person name="Topping I."/>
            <person name="Tsamla T."/>
            <person name="Vassiliev H."/>
            <person name="Vo A."/>
            <person name="Wangchuk T."/>
            <person name="Wangdi T."/>
            <person name="Weiand M."/>
            <person name="Wilkinson J."/>
            <person name="Wilson A."/>
            <person name="Yadav S."/>
            <person name="Young G."/>
            <person name="Yu Q."/>
            <person name="Zembek L."/>
            <person name="Zhong D."/>
            <person name="Zimmer A."/>
            <person name="Zwirko Z."/>
            <person name="Jaffe D.B."/>
            <person name="Alvarez P."/>
            <person name="Brockman W."/>
            <person name="Butler J."/>
            <person name="Chin C."/>
            <person name="Gnerre S."/>
            <person name="Grabherr M."/>
            <person name="Kleber M."/>
            <person name="Mauceli E."/>
            <person name="MacCallum I."/>
        </authorList>
    </citation>
    <scope>NUCLEOTIDE SEQUENCE [LARGE SCALE GENOMIC DNA]</scope>
    <source>
        <strain evidence="9">Tai18E2 / Tucson 14021-0261.01</strain>
    </source>
</reference>
<evidence type="ECO:0000256" key="3">
    <source>
        <dbReference type="ARBA" id="ARBA00022473"/>
    </source>
</evidence>
<dbReference type="HOGENOM" id="CLU_074668_1_0_1"/>
<name>B4PF28_DROYA</name>
<feature type="region of interest" description="Disordered" evidence="7">
    <location>
        <begin position="15"/>
        <end position="108"/>
    </location>
</feature>
<dbReference type="GO" id="GO:0006915">
    <property type="term" value="P:apoptotic process"/>
    <property type="evidence" value="ECO:0007669"/>
    <property type="project" value="UniProtKB-KW"/>
</dbReference>
<feature type="compositionally biased region" description="Low complexity" evidence="7">
    <location>
        <begin position="86"/>
        <end position="97"/>
    </location>
</feature>
<dbReference type="SMR" id="B4PF28"/>
<dbReference type="PANTHER" id="PTHR12478">
    <property type="entry name" value="DNA-DAMAGE-INDUCIBLE TRANSCRIPT 4 PROTEIN DDIT4"/>
    <property type="match status" value="1"/>
</dbReference>
<dbReference type="Proteomes" id="UP000002282">
    <property type="component" value="Chromosome 3L"/>
</dbReference>
<keyword evidence="5" id="KW-0053">Apoptosis</keyword>
<dbReference type="PANTHER" id="PTHR12478:SF16">
    <property type="entry name" value="PROTEIN CHARYBDE-RELATED"/>
    <property type="match status" value="1"/>
</dbReference>
<keyword evidence="3" id="KW-0217">Developmental protein</keyword>
<protein>
    <recommendedName>
        <fullName evidence="10">Protein scylla</fullName>
    </recommendedName>
</protein>
<dbReference type="GO" id="GO:0045926">
    <property type="term" value="P:negative regulation of growth"/>
    <property type="evidence" value="ECO:0007669"/>
    <property type="project" value="EnsemblMetazoa"/>
</dbReference>
<accession>B4PF28</accession>
<evidence type="ECO:0000313" key="8">
    <source>
        <dbReference type="EMBL" id="EDW94110.2"/>
    </source>
</evidence>
<organism evidence="8 9">
    <name type="scientific">Drosophila yakuba</name>
    <name type="common">Fruit fly</name>
    <dbReference type="NCBI Taxonomy" id="7245"/>
    <lineage>
        <taxon>Eukaryota</taxon>
        <taxon>Metazoa</taxon>
        <taxon>Ecdysozoa</taxon>
        <taxon>Arthropoda</taxon>
        <taxon>Hexapoda</taxon>
        <taxon>Insecta</taxon>
        <taxon>Pterygota</taxon>
        <taxon>Neoptera</taxon>
        <taxon>Endopterygota</taxon>
        <taxon>Diptera</taxon>
        <taxon>Brachycera</taxon>
        <taxon>Muscomorpha</taxon>
        <taxon>Ephydroidea</taxon>
        <taxon>Drosophilidae</taxon>
        <taxon>Drosophila</taxon>
        <taxon>Sophophora</taxon>
    </lineage>
</organism>
<feature type="compositionally biased region" description="Low complexity" evidence="7">
    <location>
        <begin position="46"/>
        <end position="78"/>
    </location>
</feature>
<dbReference type="eggNOG" id="ENOG502R3EE">
    <property type="taxonomic scope" value="Eukaryota"/>
</dbReference>
<dbReference type="Gene3D" id="3.90.470.40">
    <property type="entry name" value="RTP801-like"/>
    <property type="match status" value="1"/>
</dbReference>
<dbReference type="GO" id="GO:0006979">
    <property type="term" value="P:response to oxidative stress"/>
    <property type="evidence" value="ECO:0007669"/>
    <property type="project" value="EnsemblMetazoa"/>
</dbReference>
<dbReference type="FunFam" id="3.90.470.40:FF:000003">
    <property type="entry name" value="Charybde, isoform E"/>
    <property type="match status" value="1"/>
</dbReference>
<proteinExistence type="inferred from homology"/>
<dbReference type="OrthoDB" id="10018535at2759"/>
<evidence type="ECO:0000256" key="5">
    <source>
        <dbReference type="ARBA" id="ARBA00022703"/>
    </source>
</evidence>
<comment type="function">
    <text evidence="6">Inhibits cell growth by regulating the Tor pathway upstream of the Tsc1-Tsc2 complex and downstream of Akt1. Acts as a cell death activator during head development.</text>
</comment>
<dbReference type="InterPro" id="IPR012918">
    <property type="entry name" value="RTP801-like"/>
</dbReference>
<keyword evidence="4" id="KW-0963">Cytoplasm</keyword>